<dbReference type="Proteomes" id="UP000248597">
    <property type="component" value="Unassembled WGS sequence"/>
</dbReference>
<accession>A0A2W5KX80</accession>
<evidence type="ECO:0000313" key="2">
    <source>
        <dbReference type="EMBL" id="PZQ21546.1"/>
    </source>
</evidence>
<dbReference type="EMBL" id="QFPJ01000027">
    <property type="protein sequence ID" value="PZQ21546.1"/>
    <property type="molecule type" value="Genomic_DNA"/>
</dbReference>
<gene>
    <name evidence="2" type="ORF">DI569_11500</name>
</gene>
<evidence type="ECO:0000256" key="1">
    <source>
        <dbReference type="SAM" id="SignalP"/>
    </source>
</evidence>
<feature type="chain" id="PRO_5015952039" evidence="1">
    <location>
        <begin position="30"/>
        <end position="183"/>
    </location>
</feature>
<dbReference type="PROSITE" id="PS51318">
    <property type="entry name" value="TAT"/>
    <property type="match status" value="1"/>
</dbReference>
<name>A0A2W5KX80_SPHMC</name>
<sequence>MMGMRRRFYALAVAVGLAGGAAVPAAATAAPPKPSACPADPVLPDALSGWARISSSKTIYGYGEARAAEWPVLGPVRTGLSLHRAESLRYWVAPERAPDVHKFGGMVPVRVETAGRLVVALDAGAWIDLVRDGAVVKSVAHGHGPACSGIRKMVEYDVAPGRYLLQISGAPAQSIRALAVMRD</sequence>
<keyword evidence="2" id="KW-0223">Dioxygenase</keyword>
<dbReference type="InterPro" id="IPR006311">
    <property type="entry name" value="TAT_signal"/>
</dbReference>
<evidence type="ECO:0000313" key="3">
    <source>
        <dbReference type="Proteomes" id="UP000248597"/>
    </source>
</evidence>
<comment type="caution">
    <text evidence="2">The sequence shown here is derived from an EMBL/GenBank/DDBJ whole genome shotgun (WGS) entry which is preliminary data.</text>
</comment>
<feature type="signal peptide" evidence="1">
    <location>
        <begin position="1"/>
        <end position="29"/>
    </location>
</feature>
<protein>
    <submittedName>
        <fullName evidence="2">Homogentisate 1,2-dioxygenase</fullName>
    </submittedName>
</protein>
<keyword evidence="2" id="KW-0560">Oxidoreductase</keyword>
<organism evidence="2 3">
    <name type="scientific">Sphingopyxis macrogoltabida</name>
    <name type="common">Sphingomonas macrogoltabidus</name>
    <dbReference type="NCBI Taxonomy" id="33050"/>
    <lineage>
        <taxon>Bacteria</taxon>
        <taxon>Pseudomonadati</taxon>
        <taxon>Pseudomonadota</taxon>
        <taxon>Alphaproteobacteria</taxon>
        <taxon>Sphingomonadales</taxon>
        <taxon>Sphingomonadaceae</taxon>
        <taxon>Sphingopyxis</taxon>
    </lineage>
</organism>
<reference evidence="2 3" key="1">
    <citation type="submission" date="2017-08" db="EMBL/GenBank/DDBJ databases">
        <title>Infants hospitalized years apart are colonized by the same room-sourced microbial strains.</title>
        <authorList>
            <person name="Brooks B."/>
            <person name="Olm M.R."/>
            <person name="Firek B.A."/>
            <person name="Baker R."/>
            <person name="Thomas B.C."/>
            <person name="Morowitz M.J."/>
            <person name="Banfield J.F."/>
        </authorList>
    </citation>
    <scope>NUCLEOTIDE SEQUENCE [LARGE SCALE GENOMIC DNA]</scope>
    <source>
        <strain evidence="2">S2_005_003_R2_47</strain>
    </source>
</reference>
<dbReference type="AlphaFoldDB" id="A0A2W5KX80"/>
<dbReference type="GO" id="GO:0051213">
    <property type="term" value="F:dioxygenase activity"/>
    <property type="evidence" value="ECO:0007669"/>
    <property type="project" value="UniProtKB-KW"/>
</dbReference>
<keyword evidence="1" id="KW-0732">Signal</keyword>
<proteinExistence type="predicted"/>